<evidence type="ECO:0000313" key="2">
    <source>
        <dbReference type="EMBL" id="SUO95160.1"/>
    </source>
</evidence>
<feature type="compositionally biased region" description="Low complexity" evidence="1">
    <location>
        <begin position="127"/>
        <end position="153"/>
    </location>
</feature>
<organism evidence="2 3">
    <name type="scientific">Suttonella ornithocola</name>
    <dbReference type="NCBI Taxonomy" id="279832"/>
    <lineage>
        <taxon>Bacteria</taxon>
        <taxon>Pseudomonadati</taxon>
        <taxon>Pseudomonadota</taxon>
        <taxon>Gammaproteobacteria</taxon>
        <taxon>Cardiobacteriales</taxon>
        <taxon>Cardiobacteriaceae</taxon>
        <taxon>Suttonella</taxon>
    </lineage>
</organism>
<evidence type="ECO:0000256" key="1">
    <source>
        <dbReference type="SAM" id="MobiDB-lite"/>
    </source>
</evidence>
<proteinExistence type="predicted"/>
<dbReference type="EMBL" id="UHIC01000001">
    <property type="protein sequence ID" value="SUO95160.1"/>
    <property type="molecule type" value="Genomic_DNA"/>
</dbReference>
<evidence type="ECO:0000313" key="3">
    <source>
        <dbReference type="Proteomes" id="UP000254601"/>
    </source>
</evidence>
<dbReference type="Proteomes" id="UP000254601">
    <property type="component" value="Unassembled WGS sequence"/>
</dbReference>
<dbReference type="RefSeq" id="WP_115305963.1">
    <property type="nucleotide sequence ID" value="NZ_UHIC01000001.1"/>
</dbReference>
<gene>
    <name evidence="2" type="primary">fhaB_2</name>
    <name evidence="2" type="ORF">NCTC13337_01131</name>
</gene>
<dbReference type="AlphaFoldDB" id="A0A380MRC7"/>
<sequence>MHYNFAFKKFTNSRHATLKTAGEFNYQSDTLENAGKILSAGNQSIHTNTLNNSGLMATSGKQNWQIGTLNNASGAEINAAKFAWELGSLNNHGAIFHTGEDTLNIHAQEVENRHAVLGQSSVSLPNQAAQLSANQPSSSASATQPSATTQPTNESSHIHVSGRLKNQGESGHKAAIVSNQSVNLTVNGNLLNAIEGNIHLQNLHLTGNTLKTEAGSQLQAKEAKLEIQTLQNAGSLLSEQDLKFENLATFQNDGTIGTLGKLTIQQPDRLENNGALKSEQLDLQAHTFINQKNGNIQTADQANISSKTTLRNDGKIAAKTLSLNIPALENYGSVFAHNDYTDALSIRNDGALSGAKQLSFSKNPLTNTGNIFAYDINISTPQFTNSGMISAQHNLDIFRPNSWYVSGNLSAGNRLYLNINGTLNNSTTIGGVQETRIDAHHIDNDGKILSENHVNLNASSLNNSGLINSSGTTKLAIDSTIHNHSSGRIYGDDIQINTHTLNNSATTYAAHVIAGRRSVNIQAENIHNTAPYLGNNAIGALIKSDGNLHIGGKWGRASQIYNLGSTIESGGNMSLSANQILNQNVHIRKELKKISEKQKTTYQRIHQHGRVPYGEIYDSDEHNIYVQKGGDQELIIDGGKGIEDFVRYKYKETILEDRAVESQPGMISVGGNLTTNSHLITNDKSKILVGGTFNELSNVQNIDLKGNREIIKDGFFDDKYVVYHRLKHHNKWRYNQPYNDKKLESNATIPLTETKIHTVINPSGQRAAINSVSVNSSTESVNAQIKTLDTISLNLPKNSLYKVDPNDPFVLVRIDPDYVGGVVADFTPGITPKSEQREKEKNTLNTTAAKVQTAMAQPSKNIAHMADAKTTAERINAIDLDMKQQHQAQIDSFDTHFKQAVNPDAAYQHPVTFGIDMQKVALSAPYVPAAFNDNPNLKQSLHKRLGDTYTEMHLIQAQIAALSGRQAFSGDNALETYKALINNDAQFAQKFQLTPGSALTAEQMTKLTTDIVWFVNQEITLADGSKQSVSVPKVYLRAQKGDIDGRYTYISANRIIDHSKTGKIENDAIFHARQLIDIDNASVRNRGTMSAGMIHSQNSGTFDNREGEVKARTVLDIQAQDIVAESSTREHDETIGIRKTYSQITYNPIYPKQI</sequence>
<name>A0A380MRC7_9GAMM</name>
<feature type="region of interest" description="Disordered" evidence="1">
    <location>
        <begin position="127"/>
        <end position="172"/>
    </location>
</feature>
<protein>
    <submittedName>
        <fullName evidence="2">Filamentous hemagglutinin</fullName>
    </submittedName>
</protein>
<accession>A0A380MRC7</accession>
<keyword evidence="3" id="KW-1185">Reference proteome</keyword>
<dbReference type="OrthoDB" id="2664633at2"/>
<reference evidence="2 3" key="1">
    <citation type="submission" date="2018-06" db="EMBL/GenBank/DDBJ databases">
        <authorList>
            <consortium name="Pathogen Informatics"/>
            <person name="Doyle S."/>
        </authorList>
    </citation>
    <scope>NUCLEOTIDE SEQUENCE [LARGE SCALE GENOMIC DNA]</scope>
    <source>
        <strain evidence="2 3">NCTC13337</strain>
    </source>
</reference>